<accession>A0A7U6GEA1</accession>
<evidence type="ECO:0000256" key="5">
    <source>
        <dbReference type="ARBA" id="ARBA00023014"/>
    </source>
</evidence>
<name>A0A7U6GEA1_CALEA</name>
<dbReference type="KEGG" id="cex:CSE_06770"/>
<sequence length="155" mass="16793">MKVHYKINGKDYEFDIHPGKVLLDVLRENGFTEVKGNCYMGTCGACTVLINGTPKTSCTILAAKINGAEITTIKGIGDILNPHPLQKAFVEKGAVQCGYCTPGTILSAYALLKQNPNPTDEDIKKAIDGNLCRCTGYVQQIEAIKYAIALLKEGR</sequence>
<keyword evidence="3" id="KW-0560">Oxidoreductase</keyword>
<gene>
    <name evidence="7" type="ordered locus">CSE_06770</name>
</gene>
<dbReference type="Gene3D" id="3.10.20.30">
    <property type="match status" value="1"/>
</dbReference>
<evidence type="ECO:0000256" key="1">
    <source>
        <dbReference type="ARBA" id="ARBA00022714"/>
    </source>
</evidence>
<dbReference type="GO" id="GO:0016491">
    <property type="term" value="F:oxidoreductase activity"/>
    <property type="evidence" value="ECO:0007669"/>
    <property type="project" value="UniProtKB-KW"/>
</dbReference>
<dbReference type="SUPFAM" id="SSF47741">
    <property type="entry name" value="CO dehydrogenase ISP C-domain like"/>
    <property type="match status" value="1"/>
</dbReference>
<dbReference type="InterPro" id="IPR002888">
    <property type="entry name" value="2Fe-2S-bd"/>
</dbReference>
<dbReference type="InterPro" id="IPR036884">
    <property type="entry name" value="2Fe-2S-bd_dom_sf"/>
</dbReference>
<keyword evidence="1" id="KW-0001">2Fe-2S</keyword>
<dbReference type="EMBL" id="AP012051">
    <property type="protein sequence ID" value="BAL80803.1"/>
    <property type="molecule type" value="Genomic_DNA"/>
</dbReference>
<evidence type="ECO:0000313" key="7">
    <source>
        <dbReference type="EMBL" id="BAL80803.1"/>
    </source>
</evidence>
<protein>
    <submittedName>
        <fullName evidence="7">Oxidoreductase iron-sulfur binding subunit</fullName>
    </submittedName>
</protein>
<keyword evidence="4" id="KW-0408">Iron</keyword>
<dbReference type="PANTHER" id="PTHR44379:SF5">
    <property type="entry name" value="OXIDOREDUCTASE WITH IRON-SULFUR SUBUNIT"/>
    <property type="match status" value="1"/>
</dbReference>
<keyword evidence="2" id="KW-0479">Metal-binding</keyword>
<evidence type="ECO:0000256" key="2">
    <source>
        <dbReference type="ARBA" id="ARBA00022723"/>
    </source>
</evidence>
<dbReference type="Gene3D" id="1.10.150.120">
    <property type="entry name" value="[2Fe-2S]-binding domain"/>
    <property type="match status" value="1"/>
</dbReference>
<dbReference type="Pfam" id="PF01799">
    <property type="entry name" value="Fer2_2"/>
    <property type="match status" value="1"/>
</dbReference>
<dbReference type="Pfam" id="PF00111">
    <property type="entry name" value="Fer2"/>
    <property type="match status" value="1"/>
</dbReference>
<dbReference type="GO" id="GO:0046872">
    <property type="term" value="F:metal ion binding"/>
    <property type="evidence" value="ECO:0007669"/>
    <property type="project" value="UniProtKB-KW"/>
</dbReference>
<evidence type="ECO:0000259" key="6">
    <source>
        <dbReference type="PROSITE" id="PS51085"/>
    </source>
</evidence>
<dbReference type="CDD" id="cd00207">
    <property type="entry name" value="fer2"/>
    <property type="match status" value="1"/>
</dbReference>
<organism evidence="7 8">
    <name type="scientific">Caldisericum exile (strain DSM 21853 / NBRC 104410 / AZM16c01)</name>
    <dbReference type="NCBI Taxonomy" id="511051"/>
    <lineage>
        <taxon>Bacteria</taxon>
        <taxon>Pseudomonadati</taxon>
        <taxon>Caldisericota/Cryosericota group</taxon>
        <taxon>Caldisericota</taxon>
        <taxon>Caldisericia</taxon>
        <taxon>Caldisericales</taxon>
        <taxon>Caldisericaceae</taxon>
        <taxon>Caldisericum</taxon>
    </lineage>
</organism>
<feature type="domain" description="2Fe-2S ferredoxin-type" evidence="6">
    <location>
        <begin position="1"/>
        <end position="76"/>
    </location>
</feature>
<proteinExistence type="predicted"/>
<keyword evidence="8" id="KW-1185">Reference proteome</keyword>
<dbReference type="PROSITE" id="PS51085">
    <property type="entry name" value="2FE2S_FER_2"/>
    <property type="match status" value="1"/>
</dbReference>
<evidence type="ECO:0000313" key="8">
    <source>
        <dbReference type="Proteomes" id="UP000004793"/>
    </source>
</evidence>
<dbReference type="InterPro" id="IPR012675">
    <property type="entry name" value="Beta-grasp_dom_sf"/>
</dbReference>
<dbReference type="InterPro" id="IPR036010">
    <property type="entry name" value="2Fe-2S_ferredoxin-like_sf"/>
</dbReference>
<dbReference type="InterPro" id="IPR001041">
    <property type="entry name" value="2Fe-2S_ferredoxin-type"/>
</dbReference>
<dbReference type="RefSeq" id="WP_014453206.1">
    <property type="nucleotide sequence ID" value="NC_017096.1"/>
</dbReference>
<dbReference type="InterPro" id="IPR051452">
    <property type="entry name" value="Diverse_Oxidoreductases"/>
</dbReference>
<dbReference type="InterPro" id="IPR006058">
    <property type="entry name" value="2Fe2S_fd_BS"/>
</dbReference>
<keyword evidence="5" id="KW-0411">Iron-sulfur</keyword>
<dbReference type="SUPFAM" id="SSF54292">
    <property type="entry name" value="2Fe-2S ferredoxin-like"/>
    <property type="match status" value="1"/>
</dbReference>
<dbReference type="AlphaFoldDB" id="A0A7U6GEA1"/>
<dbReference type="GO" id="GO:0051537">
    <property type="term" value="F:2 iron, 2 sulfur cluster binding"/>
    <property type="evidence" value="ECO:0007669"/>
    <property type="project" value="UniProtKB-KW"/>
</dbReference>
<dbReference type="PROSITE" id="PS00197">
    <property type="entry name" value="2FE2S_FER_1"/>
    <property type="match status" value="1"/>
</dbReference>
<dbReference type="Proteomes" id="UP000004793">
    <property type="component" value="Chromosome"/>
</dbReference>
<evidence type="ECO:0000256" key="3">
    <source>
        <dbReference type="ARBA" id="ARBA00023002"/>
    </source>
</evidence>
<evidence type="ECO:0000256" key="4">
    <source>
        <dbReference type="ARBA" id="ARBA00023004"/>
    </source>
</evidence>
<dbReference type="PANTHER" id="PTHR44379">
    <property type="entry name" value="OXIDOREDUCTASE WITH IRON-SULFUR SUBUNIT"/>
    <property type="match status" value="1"/>
</dbReference>
<reference evidence="7 8" key="1">
    <citation type="submission" date="2011-01" db="EMBL/GenBank/DDBJ databases">
        <title>Whole genome sequence of Caldisericum exile AZM16c01.</title>
        <authorList>
            <person name="Narita-Yamada S."/>
            <person name="Kawakoshi A."/>
            <person name="Nakamura S."/>
            <person name="Sasagawa M."/>
            <person name="Fukada J."/>
            <person name="Sekine M."/>
            <person name="Kato Y."/>
            <person name="Fukai R."/>
            <person name="Sasaki K."/>
            <person name="Hanamaki A."/>
            <person name="Narita H."/>
            <person name="Konno Y."/>
            <person name="Mori K."/>
            <person name="Yamazaki S."/>
            <person name="Suzuki K."/>
            <person name="Fujita N."/>
        </authorList>
    </citation>
    <scope>NUCLEOTIDE SEQUENCE [LARGE SCALE GENOMIC DNA]</scope>
    <source>
        <strain evidence="8">DSM 21853 / NBRC 104410 / AZM16c01</strain>
    </source>
</reference>
<dbReference type="OrthoDB" id="9796880at2"/>